<evidence type="ECO:0000256" key="4">
    <source>
        <dbReference type="SAM" id="MobiDB-lite"/>
    </source>
</evidence>
<feature type="region of interest" description="Disordered" evidence="4">
    <location>
        <begin position="1"/>
        <end position="55"/>
    </location>
</feature>
<gene>
    <name evidence="5" type="ORF">WT44_12740</name>
</gene>
<dbReference type="GO" id="GO:0005829">
    <property type="term" value="C:cytosol"/>
    <property type="evidence" value="ECO:0007669"/>
    <property type="project" value="TreeGrafter"/>
</dbReference>
<protein>
    <recommendedName>
        <fullName evidence="3">AMP nucleosidase</fullName>
        <ecNumber evidence="2">3.2.2.4</ecNumber>
    </recommendedName>
    <alternativeName>
        <fullName evidence="3">AMP nucleosidase</fullName>
    </alternativeName>
</protein>
<dbReference type="EC" id="3.2.2.4" evidence="2"/>
<dbReference type="STRING" id="1503054.WT74_27165"/>
<dbReference type="InterPro" id="IPR005269">
    <property type="entry name" value="LOG"/>
</dbReference>
<dbReference type="InterPro" id="IPR052341">
    <property type="entry name" value="LOG_family_nucleotidases"/>
</dbReference>
<dbReference type="Gene3D" id="3.40.50.450">
    <property type="match status" value="1"/>
</dbReference>
<dbReference type="PANTHER" id="PTHR43393:SF3">
    <property type="entry name" value="LYSINE DECARBOXYLASE-LIKE PROTEIN"/>
    <property type="match status" value="1"/>
</dbReference>
<dbReference type="EMBL" id="LPHB01000038">
    <property type="protein sequence ID" value="KWA63167.1"/>
    <property type="molecule type" value="Genomic_DNA"/>
</dbReference>
<organism evidence="5">
    <name type="scientific">Burkholderia stagnalis</name>
    <dbReference type="NCBI Taxonomy" id="1503054"/>
    <lineage>
        <taxon>Bacteria</taxon>
        <taxon>Pseudomonadati</taxon>
        <taxon>Pseudomonadota</taxon>
        <taxon>Betaproteobacteria</taxon>
        <taxon>Burkholderiales</taxon>
        <taxon>Burkholderiaceae</taxon>
        <taxon>Burkholderia</taxon>
        <taxon>Burkholderia cepacia complex</taxon>
    </lineage>
</organism>
<sequence length="348" mass="39510">MSDAVKRVSAGTRRSNARRERPTRRGAEFDVMTQEARGKPRATAPRTAGIHGDLRPLPRRSRRFAERLACAPADEDAAFLKRPGMRGIRLQLDYWKAEERLQCERIGHAVVIYGSTRMVSPAVASARLAEANRALAERPHDARRRHAVAEASRLVEHSAYYRVAREFGRLVGRAACSVRTARLAVVTGGGPGIMEAANRGAYESGAPSIGFNIELPRKQIPNRYITPDLCFRFHYFAIRKLHLLERAKAAVFFPGGYGTFDELFEVLTLLQTGKIPPLPVILVGEAYWRRAVDFEFLADEGMIDRHDLELFTYCESAPDIWRAIGDWYERQRIRPRMRRKTPRTGRRV</sequence>
<evidence type="ECO:0000313" key="6">
    <source>
        <dbReference type="Proteomes" id="UP000068603"/>
    </source>
</evidence>
<dbReference type="Pfam" id="PF03641">
    <property type="entry name" value="Lysine_decarbox"/>
    <property type="match status" value="1"/>
</dbReference>
<evidence type="ECO:0000313" key="5">
    <source>
        <dbReference type="EMBL" id="KWA63167.1"/>
    </source>
</evidence>
<evidence type="ECO:0000256" key="1">
    <source>
        <dbReference type="ARBA" id="ARBA00000274"/>
    </source>
</evidence>
<dbReference type="GO" id="GO:0009691">
    <property type="term" value="P:cytokinin biosynthetic process"/>
    <property type="evidence" value="ECO:0007669"/>
    <property type="project" value="InterPro"/>
</dbReference>
<comment type="caution">
    <text evidence="5">The sequence shown here is derived from an EMBL/GenBank/DDBJ whole genome shotgun (WGS) entry which is preliminary data.</text>
</comment>
<dbReference type="GO" id="GO:0008714">
    <property type="term" value="F:AMP nucleosidase activity"/>
    <property type="evidence" value="ECO:0007669"/>
    <property type="project" value="UniProtKB-EC"/>
</dbReference>
<dbReference type="NCBIfam" id="TIGR00730">
    <property type="entry name" value="Rossman fold protein, TIGR00730 family"/>
    <property type="match status" value="1"/>
</dbReference>
<dbReference type="InterPro" id="IPR031100">
    <property type="entry name" value="LOG_fam"/>
</dbReference>
<accession>A0A107ZSF0</accession>
<evidence type="ECO:0000256" key="2">
    <source>
        <dbReference type="ARBA" id="ARBA00011985"/>
    </source>
</evidence>
<dbReference type="Proteomes" id="UP000068603">
    <property type="component" value="Unassembled WGS sequence"/>
</dbReference>
<comment type="catalytic activity">
    <reaction evidence="1">
        <text>AMP + H2O = D-ribose 5-phosphate + adenine</text>
        <dbReference type="Rhea" id="RHEA:20129"/>
        <dbReference type="ChEBI" id="CHEBI:15377"/>
        <dbReference type="ChEBI" id="CHEBI:16708"/>
        <dbReference type="ChEBI" id="CHEBI:78346"/>
        <dbReference type="ChEBI" id="CHEBI:456215"/>
        <dbReference type="EC" id="3.2.2.4"/>
    </reaction>
</comment>
<reference evidence="5 6" key="1">
    <citation type="submission" date="2015-11" db="EMBL/GenBank/DDBJ databases">
        <title>Expanding the genomic diversity of Burkholderia species for the development of highly accurate diagnostics.</title>
        <authorList>
            <person name="Sahl J."/>
            <person name="Keim P."/>
            <person name="Wagner D."/>
        </authorList>
    </citation>
    <scope>NUCLEOTIDE SEQUENCE [LARGE SCALE GENOMIC DNA]</scope>
    <source>
        <strain evidence="5 6">MSMB1960WGS</strain>
    </source>
</reference>
<dbReference type="AlphaFoldDB" id="A0A107ZSF0"/>
<evidence type="ECO:0000256" key="3">
    <source>
        <dbReference type="ARBA" id="ARBA00031983"/>
    </source>
</evidence>
<name>A0A107ZSF0_9BURK</name>
<dbReference type="SUPFAM" id="SSF102405">
    <property type="entry name" value="MCP/YpsA-like"/>
    <property type="match status" value="1"/>
</dbReference>
<feature type="compositionally biased region" description="Basic and acidic residues" evidence="4">
    <location>
        <begin position="17"/>
        <end position="28"/>
    </location>
</feature>
<proteinExistence type="predicted"/>
<dbReference type="PANTHER" id="PTHR43393">
    <property type="entry name" value="CYTOKININ RIBOSIDE 5'-MONOPHOSPHATE PHOSPHORIBOHYDROLASE"/>
    <property type="match status" value="1"/>
</dbReference>